<feature type="non-terminal residue" evidence="1">
    <location>
        <position position="1"/>
    </location>
</feature>
<organism evidence="1 2">
    <name type="scientific">Chaetomidium leptoderma</name>
    <dbReference type="NCBI Taxonomy" id="669021"/>
    <lineage>
        <taxon>Eukaryota</taxon>
        <taxon>Fungi</taxon>
        <taxon>Dikarya</taxon>
        <taxon>Ascomycota</taxon>
        <taxon>Pezizomycotina</taxon>
        <taxon>Sordariomycetes</taxon>
        <taxon>Sordariomycetidae</taxon>
        <taxon>Sordariales</taxon>
        <taxon>Chaetomiaceae</taxon>
        <taxon>Chaetomidium</taxon>
    </lineage>
</organism>
<comment type="caution">
    <text evidence="1">The sequence shown here is derived from an EMBL/GenBank/DDBJ whole genome shotgun (WGS) entry which is preliminary data.</text>
</comment>
<keyword evidence="2" id="KW-1185">Reference proteome</keyword>
<dbReference type="AlphaFoldDB" id="A0AAN6ZS64"/>
<accession>A0AAN6ZS64</accession>
<evidence type="ECO:0000313" key="1">
    <source>
        <dbReference type="EMBL" id="KAK4148957.1"/>
    </source>
</evidence>
<reference evidence="1" key="2">
    <citation type="submission" date="2023-05" db="EMBL/GenBank/DDBJ databases">
        <authorList>
            <consortium name="Lawrence Berkeley National Laboratory"/>
            <person name="Steindorff A."/>
            <person name="Hensen N."/>
            <person name="Bonometti L."/>
            <person name="Westerberg I."/>
            <person name="Brannstrom I.O."/>
            <person name="Guillou S."/>
            <person name="Cros-Aarteil S."/>
            <person name="Calhoun S."/>
            <person name="Haridas S."/>
            <person name="Kuo A."/>
            <person name="Mondo S."/>
            <person name="Pangilinan J."/>
            <person name="Riley R."/>
            <person name="Labutti K."/>
            <person name="Andreopoulos B."/>
            <person name="Lipzen A."/>
            <person name="Chen C."/>
            <person name="Yanf M."/>
            <person name="Daum C."/>
            <person name="Ng V."/>
            <person name="Clum A."/>
            <person name="Ohm R."/>
            <person name="Martin F."/>
            <person name="Silar P."/>
            <person name="Natvig D."/>
            <person name="Lalanne C."/>
            <person name="Gautier V."/>
            <person name="Ament-Velasquez S.L."/>
            <person name="Kruys A."/>
            <person name="Hutchinson M.I."/>
            <person name="Powell A.J."/>
            <person name="Barry K."/>
            <person name="Miller A.N."/>
            <person name="Grigoriev I.V."/>
            <person name="Debuchy R."/>
            <person name="Gladieux P."/>
            <person name="Thoren M.H."/>
            <person name="Johannesson H."/>
        </authorList>
    </citation>
    <scope>NUCLEOTIDE SEQUENCE</scope>
    <source>
        <strain evidence="1">CBS 538.74</strain>
    </source>
</reference>
<proteinExistence type="predicted"/>
<dbReference type="EMBL" id="MU857227">
    <property type="protein sequence ID" value="KAK4148957.1"/>
    <property type="molecule type" value="Genomic_DNA"/>
</dbReference>
<dbReference type="Proteomes" id="UP001302745">
    <property type="component" value="Unassembled WGS sequence"/>
</dbReference>
<sequence length="73" mass="8703">FRNHDRPVECPDTESGCKGRFAQNKDLYRHVWVHHRIYALQHPNTIPVVEARCRTCGEKERVDNLKRHMQKHG</sequence>
<dbReference type="Gene3D" id="3.30.160.60">
    <property type="entry name" value="Classic Zinc Finger"/>
    <property type="match status" value="1"/>
</dbReference>
<gene>
    <name evidence="1" type="ORF">C8A00DRAFT_19300</name>
</gene>
<evidence type="ECO:0000313" key="2">
    <source>
        <dbReference type="Proteomes" id="UP001302745"/>
    </source>
</evidence>
<evidence type="ECO:0008006" key="3">
    <source>
        <dbReference type="Google" id="ProtNLM"/>
    </source>
</evidence>
<name>A0AAN6ZS64_9PEZI</name>
<reference evidence="1" key="1">
    <citation type="journal article" date="2023" name="Mol. Phylogenet. Evol.">
        <title>Genome-scale phylogeny and comparative genomics of the fungal order Sordariales.</title>
        <authorList>
            <person name="Hensen N."/>
            <person name="Bonometti L."/>
            <person name="Westerberg I."/>
            <person name="Brannstrom I.O."/>
            <person name="Guillou S."/>
            <person name="Cros-Aarteil S."/>
            <person name="Calhoun S."/>
            <person name="Haridas S."/>
            <person name="Kuo A."/>
            <person name="Mondo S."/>
            <person name="Pangilinan J."/>
            <person name="Riley R."/>
            <person name="LaButti K."/>
            <person name="Andreopoulos B."/>
            <person name="Lipzen A."/>
            <person name="Chen C."/>
            <person name="Yan M."/>
            <person name="Daum C."/>
            <person name="Ng V."/>
            <person name="Clum A."/>
            <person name="Steindorff A."/>
            <person name="Ohm R.A."/>
            <person name="Martin F."/>
            <person name="Silar P."/>
            <person name="Natvig D.O."/>
            <person name="Lalanne C."/>
            <person name="Gautier V."/>
            <person name="Ament-Velasquez S.L."/>
            <person name="Kruys A."/>
            <person name="Hutchinson M.I."/>
            <person name="Powell A.J."/>
            <person name="Barry K."/>
            <person name="Miller A.N."/>
            <person name="Grigoriev I.V."/>
            <person name="Debuchy R."/>
            <person name="Gladieux P."/>
            <person name="Hiltunen Thoren M."/>
            <person name="Johannesson H."/>
        </authorList>
    </citation>
    <scope>NUCLEOTIDE SEQUENCE</scope>
    <source>
        <strain evidence="1">CBS 538.74</strain>
    </source>
</reference>
<protein>
    <recommendedName>
        <fullName evidence="3">C2H2-type domain-containing protein</fullName>
    </recommendedName>
</protein>